<evidence type="ECO:0000256" key="3">
    <source>
        <dbReference type="ARBA" id="ARBA00022840"/>
    </source>
</evidence>
<evidence type="ECO:0000313" key="7">
    <source>
        <dbReference type="Proteomes" id="UP000004217"/>
    </source>
</evidence>
<comment type="caution">
    <text evidence="6">The sequence shown here is derived from an EMBL/GenBank/DDBJ whole genome shotgun (WGS) entry which is preliminary data.</text>
</comment>
<keyword evidence="7" id="KW-1185">Reference proteome</keyword>
<dbReference type="AlphaFoldDB" id="G2GCT2"/>
<keyword evidence="1" id="KW-0813">Transport</keyword>
<protein>
    <submittedName>
        <fullName evidence="6">ABC transporter ATP-binding protein</fullName>
    </submittedName>
</protein>
<proteinExistence type="predicted"/>
<dbReference type="Gene3D" id="3.40.50.300">
    <property type="entry name" value="P-loop containing nucleotide triphosphate hydrolases"/>
    <property type="match status" value="1"/>
</dbReference>
<dbReference type="InterPro" id="IPR027417">
    <property type="entry name" value="P-loop_NTPase"/>
</dbReference>
<keyword evidence="3 6" id="KW-0067">ATP-binding</keyword>
<accession>G2GCT2</accession>
<dbReference type="GO" id="GO:0005524">
    <property type="term" value="F:ATP binding"/>
    <property type="evidence" value="ECO:0007669"/>
    <property type="project" value="UniProtKB-KW"/>
</dbReference>
<dbReference type="Pfam" id="PF08352">
    <property type="entry name" value="oligo_HPY"/>
    <property type="match status" value="1"/>
</dbReference>
<organism evidence="6 7">
    <name type="scientific">Streptomyces zinciresistens K42</name>
    <dbReference type="NCBI Taxonomy" id="700597"/>
    <lineage>
        <taxon>Bacteria</taxon>
        <taxon>Bacillati</taxon>
        <taxon>Actinomycetota</taxon>
        <taxon>Actinomycetes</taxon>
        <taxon>Kitasatosporales</taxon>
        <taxon>Streptomycetaceae</taxon>
        <taxon>Streptomyces</taxon>
    </lineage>
</organism>
<name>G2GCT2_9ACTN</name>
<evidence type="ECO:0000256" key="4">
    <source>
        <dbReference type="SAM" id="MobiDB-lite"/>
    </source>
</evidence>
<dbReference type="EMBL" id="AGBF01000048">
    <property type="protein sequence ID" value="EGX58669.1"/>
    <property type="molecule type" value="Genomic_DNA"/>
</dbReference>
<dbReference type="GO" id="GO:0015833">
    <property type="term" value="P:peptide transport"/>
    <property type="evidence" value="ECO:0007669"/>
    <property type="project" value="InterPro"/>
</dbReference>
<feature type="compositionally biased region" description="Basic and acidic residues" evidence="4">
    <location>
        <begin position="56"/>
        <end position="69"/>
    </location>
</feature>
<evidence type="ECO:0000259" key="5">
    <source>
        <dbReference type="Pfam" id="PF08352"/>
    </source>
</evidence>
<feature type="region of interest" description="Disordered" evidence="4">
    <location>
        <begin position="1"/>
        <end position="23"/>
    </location>
</feature>
<evidence type="ECO:0000256" key="2">
    <source>
        <dbReference type="ARBA" id="ARBA00022741"/>
    </source>
</evidence>
<dbReference type="InterPro" id="IPR013563">
    <property type="entry name" value="Oligopep_ABC_C"/>
</dbReference>
<keyword evidence="2" id="KW-0547">Nucleotide-binding</keyword>
<feature type="domain" description="Oligopeptide/dipeptide ABC transporter C-terminal" evidence="5">
    <location>
        <begin position="7"/>
        <end position="41"/>
    </location>
</feature>
<reference evidence="6 7" key="1">
    <citation type="submission" date="2011-08" db="EMBL/GenBank/DDBJ databases">
        <authorList>
            <person name="Lin Y."/>
            <person name="Hao X."/>
            <person name="Johnstone L."/>
            <person name="Miller S.J."/>
            <person name="Wei G."/>
            <person name="Rensing C."/>
        </authorList>
    </citation>
    <scope>NUCLEOTIDE SEQUENCE [LARGE SCALE GENOMIC DNA]</scope>
    <source>
        <strain evidence="6 7">K42</strain>
    </source>
</reference>
<evidence type="ECO:0000256" key="1">
    <source>
        <dbReference type="ARBA" id="ARBA00022448"/>
    </source>
</evidence>
<feature type="region of interest" description="Disordered" evidence="4">
    <location>
        <begin position="38"/>
        <end position="69"/>
    </location>
</feature>
<sequence length="69" mass="7690">MRHGRLVESRPADEVHDDPRDPYTRRLLATVPALDPRVAARRGAERAQLSAVGPSDEDRPRTAAEPVHQ</sequence>
<dbReference type="Proteomes" id="UP000004217">
    <property type="component" value="Unassembled WGS sequence"/>
</dbReference>
<evidence type="ECO:0000313" key="6">
    <source>
        <dbReference type="EMBL" id="EGX58669.1"/>
    </source>
</evidence>
<gene>
    <name evidence="6" type="ORF">SZN_16545</name>
</gene>